<feature type="transmembrane region" description="Helical" evidence="7">
    <location>
        <begin position="260"/>
        <end position="278"/>
    </location>
</feature>
<feature type="region of interest" description="Disordered" evidence="6">
    <location>
        <begin position="575"/>
        <end position="611"/>
    </location>
</feature>
<evidence type="ECO:0000256" key="3">
    <source>
        <dbReference type="ARBA" id="ARBA00022989"/>
    </source>
</evidence>
<evidence type="ECO:0000256" key="1">
    <source>
        <dbReference type="ARBA" id="ARBA00004370"/>
    </source>
</evidence>
<feature type="region of interest" description="Disordered" evidence="6">
    <location>
        <begin position="471"/>
        <end position="499"/>
    </location>
</feature>
<keyword evidence="9" id="KW-1185">Reference proteome</keyword>
<evidence type="ECO:0008006" key="10">
    <source>
        <dbReference type="Google" id="ProtNLM"/>
    </source>
</evidence>
<feature type="compositionally biased region" description="Low complexity" evidence="6">
    <location>
        <begin position="521"/>
        <end position="543"/>
    </location>
</feature>
<evidence type="ECO:0000256" key="4">
    <source>
        <dbReference type="ARBA" id="ARBA00023136"/>
    </source>
</evidence>
<feature type="region of interest" description="Disordered" evidence="6">
    <location>
        <begin position="871"/>
        <end position="932"/>
    </location>
</feature>
<dbReference type="GO" id="GO:0005254">
    <property type="term" value="F:chloride channel activity"/>
    <property type="evidence" value="ECO:0007669"/>
    <property type="project" value="InterPro"/>
</dbReference>
<evidence type="ECO:0000313" key="8">
    <source>
        <dbReference type="EMBL" id="KAH8365812.1"/>
    </source>
</evidence>
<feature type="transmembrane region" description="Helical" evidence="7">
    <location>
        <begin position="298"/>
        <end position="315"/>
    </location>
</feature>
<protein>
    <recommendedName>
        <fullName evidence="10">Bestrophin homolog</fullName>
    </recommendedName>
</protein>
<comment type="subcellular location">
    <subcellularLocation>
        <location evidence="1">Membrane</location>
    </subcellularLocation>
</comment>
<dbReference type="InterPro" id="IPR021134">
    <property type="entry name" value="Bestrophin-like"/>
</dbReference>
<feature type="compositionally biased region" description="Polar residues" evidence="6">
    <location>
        <begin position="488"/>
        <end position="498"/>
    </location>
</feature>
<evidence type="ECO:0000256" key="5">
    <source>
        <dbReference type="ARBA" id="ARBA00034769"/>
    </source>
</evidence>
<keyword evidence="4 7" id="KW-0472">Membrane</keyword>
<dbReference type="InterPro" id="IPR000615">
    <property type="entry name" value="Bestrophin"/>
</dbReference>
<dbReference type="AlphaFoldDB" id="A0AAD4JW99"/>
<proteinExistence type="inferred from homology"/>
<feature type="compositionally biased region" description="Polar residues" evidence="6">
    <location>
        <begin position="632"/>
        <end position="653"/>
    </location>
</feature>
<feature type="transmembrane region" description="Helical" evidence="7">
    <location>
        <begin position="37"/>
        <end position="55"/>
    </location>
</feature>
<name>A0AAD4JW99_9MUSC</name>
<sequence>MTVSYAGEVPNGSSFGCFWKILWKWRGSVYKLVWRELVAYLCLYLTINVVYRFALTPSQQSIFLKVRTHFAQQMESIPMSFVLAFYVNLVVKRWWEQYRLLPWPDTLALFISAAIPNSSGGVNVSGSTLMRRTITNAALMQNETGRLMRRNIMRYMVLAYVITLQRISLRVKRRFPTTQHLVDAGLMHESEMKIFEAMNQKSPMSKYWMPLVWATNIINRARKDGLIASDHIVQTILVELSDIRRRLGGLIGYDTVCVPLVYTQVVTLVLYTYFVAALMGRQMLPDVLDSKGREDPDLYFPLFTILQFIFYVGWLKVAEVLINPFGEDDDDIELNWLIDRHIKAAYMIVDEMHEEHPELLRDQYWECVVPKELPYTLASEHYRRDEPKGSAEKYKVKKEDAMYANIIPGGGKRMLSDDVYADYVSTACNSNANRAHFTHHFVVLQESVDTPMVERRKNNWLVRQLSRMGSMRSQSTAYSSGGLPFNRNRLNSVYSSPESGMPLSILQQQQLQLQQQQQQQQQLQQQQPQPPGSQQQQQQQQQQSKPSLYEKFVHRKSLRAQRQLIKQNSKLNGLSINVAKSRPRIPTPEVTKDGSTNTGEWQSHKSHQEPQQLSIAPLVASSAVIMAPQQLSTQSTGGMYPSYHSSTSTTAGQPDNGGLQQDGGQVLGTLLLSPIKEMDSSSSNNTLIPGHPATAALAQAILPTHLKDGFTATSNHQTNQLFAIAAESNITTLSFPFTVASSGAGGETLPTGTLSILPLTANAQLPTITTTASGYDPNDVITTIPVSLSIQRSPSSLSIVELTGVGGDGAGDAGGHHHSSGSSNGSGGGGGITTTALLSVKPLNGAANISRNNSFNVSLNLQDANFLRSSVRSAGPRDSVDASSSTLNMPRGGNKDSAAQTGGGTGAAASASSAPSTLAKHKPEPKTGEVYV</sequence>
<comment type="similarity">
    <text evidence="5">Belongs to the anion channel-forming bestrophin (TC 1.A.46) family. Calcium-sensitive chloride channel subfamily.</text>
</comment>
<feature type="transmembrane region" description="Helical" evidence="7">
    <location>
        <begin position="151"/>
        <end position="169"/>
    </location>
</feature>
<evidence type="ECO:0000256" key="6">
    <source>
        <dbReference type="SAM" id="MobiDB-lite"/>
    </source>
</evidence>
<feature type="compositionally biased region" description="Low complexity" evidence="6">
    <location>
        <begin position="907"/>
        <end position="918"/>
    </location>
</feature>
<dbReference type="EMBL" id="JAJJHW010002774">
    <property type="protein sequence ID" value="KAH8365812.1"/>
    <property type="molecule type" value="Genomic_DNA"/>
</dbReference>
<keyword evidence="2 7" id="KW-0812">Transmembrane</keyword>
<reference evidence="8" key="1">
    <citation type="journal article" date="2021" name="Mol. Ecol. Resour.">
        <title>Phylogenomic analyses of the genus Drosophila reveals genomic signals of climate adaptation.</title>
        <authorList>
            <person name="Li F."/>
            <person name="Rane R.V."/>
            <person name="Luria V."/>
            <person name="Xiong Z."/>
            <person name="Chen J."/>
            <person name="Li Z."/>
            <person name="Catullo R.A."/>
            <person name="Griffin P.C."/>
            <person name="Schiffer M."/>
            <person name="Pearce S."/>
            <person name="Lee S.F."/>
            <person name="McElroy K."/>
            <person name="Stocker A."/>
            <person name="Shirriffs J."/>
            <person name="Cockerell F."/>
            <person name="Coppin C."/>
            <person name="Sgro C.M."/>
            <person name="Karger A."/>
            <person name="Cain J.W."/>
            <person name="Weber J.A."/>
            <person name="Santpere G."/>
            <person name="Kirschner M.W."/>
            <person name="Hoffmann A.A."/>
            <person name="Oakeshott J.G."/>
            <person name="Zhang G."/>
        </authorList>
    </citation>
    <scope>NUCLEOTIDE SEQUENCE</scope>
    <source>
        <strain evidence="8">BGI-SZ-2011g</strain>
    </source>
</reference>
<gene>
    <name evidence="8" type="ORF">KR093_004825</name>
</gene>
<dbReference type="PANTHER" id="PTHR10736">
    <property type="entry name" value="BESTROPHIN"/>
    <property type="match status" value="1"/>
</dbReference>
<evidence type="ECO:0000256" key="2">
    <source>
        <dbReference type="ARBA" id="ARBA00022692"/>
    </source>
</evidence>
<feature type="region of interest" description="Disordered" evidence="6">
    <location>
        <begin position="808"/>
        <end position="828"/>
    </location>
</feature>
<dbReference type="Pfam" id="PF01062">
    <property type="entry name" value="Bestrophin"/>
    <property type="match status" value="1"/>
</dbReference>
<dbReference type="GO" id="GO:0016020">
    <property type="term" value="C:membrane"/>
    <property type="evidence" value="ECO:0007669"/>
    <property type="project" value="UniProtKB-SubCell"/>
</dbReference>
<dbReference type="Proteomes" id="UP001200034">
    <property type="component" value="Unassembled WGS sequence"/>
</dbReference>
<accession>A0AAD4JW99</accession>
<feature type="region of interest" description="Disordered" evidence="6">
    <location>
        <begin position="521"/>
        <end position="547"/>
    </location>
</feature>
<feature type="compositionally biased region" description="Basic and acidic residues" evidence="6">
    <location>
        <begin position="921"/>
        <end position="932"/>
    </location>
</feature>
<dbReference type="PANTHER" id="PTHR10736:SF11">
    <property type="entry name" value="BESTROPHIN 2"/>
    <property type="match status" value="1"/>
</dbReference>
<feature type="region of interest" description="Disordered" evidence="6">
    <location>
        <begin position="632"/>
        <end position="664"/>
    </location>
</feature>
<comment type="caution">
    <text evidence="8">The sequence shown here is derived from an EMBL/GenBank/DDBJ whole genome shotgun (WGS) entry which is preliminary data.</text>
</comment>
<evidence type="ECO:0000313" key="9">
    <source>
        <dbReference type="Proteomes" id="UP001200034"/>
    </source>
</evidence>
<organism evidence="8 9">
    <name type="scientific">Drosophila rubida</name>
    <dbReference type="NCBI Taxonomy" id="30044"/>
    <lineage>
        <taxon>Eukaryota</taxon>
        <taxon>Metazoa</taxon>
        <taxon>Ecdysozoa</taxon>
        <taxon>Arthropoda</taxon>
        <taxon>Hexapoda</taxon>
        <taxon>Insecta</taxon>
        <taxon>Pterygota</taxon>
        <taxon>Neoptera</taxon>
        <taxon>Endopterygota</taxon>
        <taxon>Diptera</taxon>
        <taxon>Brachycera</taxon>
        <taxon>Muscomorpha</taxon>
        <taxon>Ephydroidea</taxon>
        <taxon>Drosophilidae</taxon>
        <taxon>Drosophila</taxon>
    </lineage>
</organism>
<feature type="transmembrane region" description="Helical" evidence="7">
    <location>
        <begin position="76"/>
        <end position="95"/>
    </location>
</feature>
<evidence type="ECO:0000256" key="7">
    <source>
        <dbReference type="SAM" id="Phobius"/>
    </source>
</evidence>
<keyword evidence="3 7" id="KW-1133">Transmembrane helix</keyword>